<protein>
    <submittedName>
        <fullName evidence="2">Uncharacterized protein</fullName>
    </submittedName>
</protein>
<evidence type="ECO:0000313" key="2">
    <source>
        <dbReference type="EMBL" id="KAD1014256.1"/>
    </source>
</evidence>
<accession>A0A5N6LH82</accession>
<keyword evidence="3" id="KW-1185">Reference proteome</keyword>
<dbReference type="EMBL" id="SZYD01001162">
    <property type="protein sequence ID" value="KAD1014256.1"/>
    <property type="molecule type" value="Genomic_DNA"/>
</dbReference>
<reference evidence="2 3" key="1">
    <citation type="submission" date="2019-05" db="EMBL/GenBank/DDBJ databases">
        <title>Mikania micrantha, genome provides insights into the molecular mechanism of rapid growth.</title>
        <authorList>
            <person name="Liu B."/>
        </authorList>
    </citation>
    <scope>NUCLEOTIDE SEQUENCE [LARGE SCALE GENOMIC DNA]</scope>
    <source>
        <strain evidence="2">NLD-2019</strain>
        <tissue evidence="2">Leaf</tissue>
    </source>
</reference>
<name>A0A5N6LH82_9ASTR</name>
<feature type="region of interest" description="Disordered" evidence="1">
    <location>
        <begin position="201"/>
        <end position="242"/>
    </location>
</feature>
<proteinExistence type="predicted"/>
<organism evidence="2 3">
    <name type="scientific">Mikania micrantha</name>
    <name type="common">bitter vine</name>
    <dbReference type="NCBI Taxonomy" id="192012"/>
    <lineage>
        <taxon>Eukaryota</taxon>
        <taxon>Viridiplantae</taxon>
        <taxon>Streptophyta</taxon>
        <taxon>Embryophyta</taxon>
        <taxon>Tracheophyta</taxon>
        <taxon>Spermatophyta</taxon>
        <taxon>Magnoliopsida</taxon>
        <taxon>eudicotyledons</taxon>
        <taxon>Gunneridae</taxon>
        <taxon>Pentapetalae</taxon>
        <taxon>asterids</taxon>
        <taxon>campanulids</taxon>
        <taxon>Asterales</taxon>
        <taxon>Asteraceae</taxon>
        <taxon>Asteroideae</taxon>
        <taxon>Heliantheae alliance</taxon>
        <taxon>Eupatorieae</taxon>
        <taxon>Mikania</taxon>
    </lineage>
</organism>
<evidence type="ECO:0000313" key="3">
    <source>
        <dbReference type="Proteomes" id="UP000326396"/>
    </source>
</evidence>
<comment type="caution">
    <text evidence="2">The sequence shown here is derived from an EMBL/GenBank/DDBJ whole genome shotgun (WGS) entry which is preliminary data.</text>
</comment>
<evidence type="ECO:0000256" key="1">
    <source>
        <dbReference type="SAM" id="MobiDB-lite"/>
    </source>
</evidence>
<gene>
    <name evidence="2" type="ORF">E3N88_43418</name>
</gene>
<dbReference type="AlphaFoldDB" id="A0A5N6LH82"/>
<sequence length="265" mass="30292">MSRHPFASSKTPKEFILRSSSCSLPIITTVYILNVWMGVLRNDTNDEGLKMAQKHFFLLSSHSVLDKDRMPLSRLVFPEVYPLKEGGLYVESDLEAEKAVEEERFLVKEGLESPRLPMRLLCHFQSLVIRITKTLRESPSAVNQVKKIASLNTRKSHKLSFWNTNFLIQNAIPSRPGSRTYREWIDGESTRAKTYERSGFRRDQWVPSPTRPVGSVSDETSGFRREQWVQKKGSGGSSGGDREWWRRARWLCGGDREGGDGKRSG</sequence>
<dbReference type="Proteomes" id="UP000326396">
    <property type="component" value="Unassembled WGS sequence"/>
</dbReference>